<proteinExistence type="predicted"/>
<dbReference type="PRINTS" id="PR00412">
    <property type="entry name" value="EPOXHYDRLASE"/>
</dbReference>
<dbReference type="SUPFAM" id="SSF53474">
    <property type="entry name" value="alpha/beta-Hydrolases"/>
    <property type="match status" value="1"/>
</dbReference>
<dbReference type="InterPro" id="IPR000073">
    <property type="entry name" value="AB_hydrolase_1"/>
</dbReference>
<feature type="domain" description="AB hydrolase-1" evidence="1">
    <location>
        <begin position="28"/>
        <end position="267"/>
    </location>
</feature>
<organism evidence="2">
    <name type="scientific">freshwater metagenome</name>
    <dbReference type="NCBI Taxonomy" id="449393"/>
    <lineage>
        <taxon>unclassified sequences</taxon>
        <taxon>metagenomes</taxon>
        <taxon>ecological metagenomes</taxon>
    </lineage>
</organism>
<evidence type="ECO:0000259" key="1">
    <source>
        <dbReference type="Pfam" id="PF12697"/>
    </source>
</evidence>
<accession>A0A6J7DW31</accession>
<reference evidence="2" key="1">
    <citation type="submission" date="2020-05" db="EMBL/GenBank/DDBJ databases">
        <authorList>
            <person name="Chiriac C."/>
            <person name="Salcher M."/>
            <person name="Ghai R."/>
            <person name="Kavagutti S V."/>
        </authorList>
    </citation>
    <scope>NUCLEOTIDE SEQUENCE</scope>
</reference>
<name>A0A6J7DW31_9ZZZZ</name>
<dbReference type="Pfam" id="PF12697">
    <property type="entry name" value="Abhydrolase_6"/>
    <property type="match status" value="1"/>
</dbReference>
<dbReference type="GO" id="GO:0003824">
    <property type="term" value="F:catalytic activity"/>
    <property type="evidence" value="ECO:0007669"/>
    <property type="project" value="InterPro"/>
</dbReference>
<dbReference type="PRINTS" id="PR00111">
    <property type="entry name" value="ABHYDROLASE"/>
</dbReference>
<dbReference type="InterPro" id="IPR000639">
    <property type="entry name" value="Epox_hydrolase-like"/>
</dbReference>
<evidence type="ECO:0000313" key="2">
    <source>
        <dbReference type="EMBL" id="CAB4875132.1"/>
    </source>
</evidence>
<gene>
    <name evidence="2" type="ORF">UFOPK3444_00971</name>
</gene>
<dbReference type="InterPro" id="IPR029058">
    <property type="entry name" value="AB_hydrolase_fold"/>
</dbReference>
<dbReference type="EMBL" id="CAFBLU010000013">
    <property type="protein sequence ID" value="CAB4875132.1"/>
    <property type="molecule type" value="Genomic_DNA"/>
</dbReference>
<dbReference type="AlphaFoldDB" id="A0A6J7DW31"/>
<dbReference type="PANTHER" id="PTHR46438">
    <property type="entry name" value="ALPHA/BETA-HYDROLASES SUPERFAMILY PROTEIN"/>
    <property type="match status" value="1"/>
</dbReference>
<dbReference type="Gene3D" id="3.40.50.1820">
    <property type="entry name" value="alpha/beta hydrolase"/>
    <property type="match status" value="1"/>
</dbReference>
<sequence>MQPLFEYEAEFAGYRTRVLELEGEGPPLVLVHGWSDSADTWRHTLESLGRVDRAAIAIDLPGFGKAQRLASGPILPQYDAFLDAVAKAVGPGAVFVGNSLGGCASMRLAERNRRLGGVVAVAPAGLEMARWFSIIDRDPAVRRLLSLPLPMPQGAIRAVVGRTYQTLAFAKPDTVDPGVIRDFTSHLPDRKSVARLLDNGKRLLPELKDPFRLERITAPLLLVWGTADRMVYRTGADRVLETVRGSRLEILDGCGHCPQIEEPARFAGLILDFAAAEPALKAA</sequence>
<protein>
    <submittedName>
        <fullName evidence="2">Unannotated protein</fullName>
    </submittedName>
</protein>
<dbReference type="PANTHER" id="PTHR46438:SF11">
    <property type="entry name" value="LIPASE-RELATED"/>
    <property type="match status" value="1"/>
</dbReference>